<accession>A0A9N9H7N2</accession>
<dbReference type="OrthoDB" id="4136894at2759"/>
<dbReference type="Gene3D" id="3.40.30.10">
    <property type="entry name" value="Glutaredoxin"/>
    <property type="match status" value="1"/>
</dbReference>
<evidence type="ECO:0000313" key="2">
    <source>
        <dbReference type="Proteomes" id="UP000789572"/>
    </source>
</evidence>
<comment type="caution">
    <text evidence="1">The sequence shown here is derived from an EMBL/GenBank/DDBJ whole genome shotgun (WGS) entry which is preliminary data.</text>
</comment>
<feature type="non-terminal residue" evidence="1">
    <location>
        <position position="1"/>
    </location>
</feature>
<keyword evidence="2" id="KW-1185">Reference proteome</keyword>
<gene>
    <name evidence="1" type="ORF">POCULU_LOCUS10146</name>
</gene>
<organism evidence="1 2">
    <name type="scientific">Paraglomus occultum</name>
    <dbReference type="NCBI Taxonomy" id="144539"/>
    <lineage>
        <taxon>Eukaryota</taxon>
        <taxon>Fungi</taxon>
        <taxon>Fungi incertae sedis</taxon>
        <taxon>Mucoromycota</taxon>
        <taxon>Glomeromycotina</taxon>
        <taxon>Glomeromycetes</taxon>
        <taxon>Paraglomerales</taxon>
        <taxon>Paraglomeraceae</taxon>
        <taxon>Paraglomus</taxon>
    </lineage>
</organism>
<protein>
    <submittedName>
        <fullName evidence="1">5987_t:CDS:1</fullName>
    </submittedName>
</protein>
<evidence type="ECO:0000313" key="1">
    <source>
        <dbReference type="EMBL" id="CAG8654853.1"/>
    </source>
</evidence>
<sequence length="48" mass="5353">MTDNGRRANPNAKINTVLLPNPKDKSNINVTFRDGKTMDFDASTMKIT</sequence>
<dbReference type="Proteomes" id="UP000789572">
    <property type="component" value="Unassembled WGS sequence"/>
</dbReference>
<proteinExistence type="predicted"/>
<reference evidence="1" key="1">
    <citation type="submission" date="2021-06" db="EMBL/GenBank/DDBJ databases">
        <authorList>
            <person name="Kallberg Y."/>
            <person name="Tangrot J."/>
            <person name="Rosling A."/>
        </authorList>
    </citation>
    <scope>NUCLEOTIDE SEQUENCE</scope>
    <source>
        <strain evidence="1">IA702</strain>
    </source>
</reference>
<dbReference type="AlphaFoldDB" id="A0A9N9H7N2"/>
<dbReference type="EMBL" id="CAJVPJ010004709">
    <property type="protein sequence ID" value="CAG8654853.1"/>
    <property type="molecule type" value="Genomic_DNA"/>
</dbReference>
<name>A0A9N9H7N2_9GLOM</name>